<dbReference type="FunFam" id="3.40.50.720:FF:000363">
    <property type="entry name" value="D-isomer specific 2-hydroxyacid dehydrogenase"/>
    <property type="match status" value="1"/>
</dbReference>
<dbReference type="Gene3D" id="3.40.50.720">
    <property type="entry name" value="NAD(P)-binding Rossmann-like Domain"/>
    <property type="match status" value="2"/>
</dbReference>
<dbReference type="SUPFAM" id="SSF51735">
    <property type="entry name" value="NAD(P)-binding Rossmann-fold domains"/>
    <property type="match status" value="1"/>
</dbReference>
<keyword evidence="3" id="KW-0520">NAD</keyword>
<dbReference type="Pfam" id="PF00389">
    <property type="entry name" value="2-Hacid_dh"/>
    <property type="match status" value="1"/>
</dbReference>
<dbReference type="RefSeq" id="WP_123043053.1">
    <property type="nucleotide sequence ID" value="NZ_CP033433.1"/>
</dbReference>
<dbReference type="InterPro" id="IPR036291">
    <property type="entry name" value="NAD(P)-bd_dom_sf"/>
</dbReference>
<evidence type="ECO:0000256" key="1">
    <source>
        <dbReference type="ARBA" id="ARBA00005854"/>
    </source>
</evidence>
<dbReference type="Pfam" id="PF02826">
    <property type="entry name" value="2-Hacid_dh_C"/>
    <property type="match status" value="1"/>
</dbReference>
<accession>A0A3G3K3B6</accession>
<dbReference type="CDD" id="cd05300">
    <property type="entry name" value="2-Hacid_dh_1"/>
    <property type="match status" value="1"/>
</dbReference>
<dbReference type="InterPro" id="IPR006139">
    <property type="entry name" value="D-isomer_2_OHA_DH_cat_dom"/>
</dbReference>
<dbReference type="InterPro" id="IPR006140">
    <property type="entry name" value="D-isomer_DH_NAD-bd"/>
</dbReference>
<proteinExistence type="inferred from homology"/>
<dbReference type="GO" id="GO:0051287">
    <property type="term" value="F:NAD binding"/>
    <property type="evidence" value="ECO:0007669"/>
    <property type="project" value="InterPro"/>
</dbReference>
<organism evidence="7 8">
    <name type="scientific">Cohnella candidum</name>
    <dbReference type="NCBI Taxonomy" id="2674991"/>
    <lineage>
        <taxon>Bacteria</taxon>
        <taxon>Bacillati</taxon>
        <taxon>Bacillota</taxon>
        <taxon>Bacilli</taxon>
        <taxon>Bacillales</taxon>
        <taxon>Paenibacillaceae</taxon>
        <taxon>Cohnella</taxon>
    </lineage>
</organism>
<evidence type="ECO:0000256" key="3">
    <source>
        <dbReference type="ARBA" id="ARBA00023027"/>
    </source>
</evidence>
<dbReference type="AlphaFoldDB" id="A0A3G3K3B6"/>
<evidence type="ECO:0000313" key="7">
    <source>
        <dbReference type="EMBL" id="AYQ74973.1"/>
    </source>
</evidence>
<dbReference type="Proteomes" id="UP000269097">
    <property type="component" value="Chromosome"/>
</dbReference>
<gene>
    <name evidence="7" type="ORF">EAV92_21895</name>
</gene>
<evidence type="ECO:0000259" key="5">
    <source>
        <dbReference type="Pfam" id="PF00389"/>
    </source>
</evidence>
<feature type="domain" description="D-isomer specific 2-hydroxyacid dehydrogenase catalytic" evidence="5">
    <location>
        <begin position="5"/>
        <end position="306"/>
    </location>
</feature>
<dbReference type="EMBL" id="CP033433">
    <property type="protein sequence ID" value="AYQ74973.1"/>
    <property type="molecule type" value="Genomic_DNA"/>
</dbReference>
<sequence length="319" mass="35680">MKTILCLHSLPEDQRELIRREASDCRIIFSPDEPAEERDYREAEIVFGWDRRAKEFLLQGDAKLRWMQSGSSGIDSYPLKQLEDRGVILTDASGVHARSVSETVLAMMLGLSRGIAAAMENKPDGRWESPATMAEMNGSTAAVVGAGQIGRETARLARAFDMKVIGIRRSGGESPEFDETHDLSRLEEALRQADYVVNILPLTDETRHLFDAERFAQMKKGAYFINVGRGASVRTEDLVRALESGHLAGAGLDVFEQEPLPADHPLWRLPNVILTPHNAGGMTERNRERLTQLFVSNLKLYLAGQADALRNLVDYRQQY</sequence>
<dbReference type="SUPFAM" id="SSF52283">
    <property type="entry name" value="Formate/glycerate dehydrogenase catalytic domain-like"/>
    <property type="match status" value="1"/>
</dbReference>
<keyword evidence="2 4" id="KW-0560">Oxidoreductase</keyword>
<reference evidence="7 8" key="1">
    <citation type="submission" date="2018-10" db="EMBL/GenBank/DDBJ databases">
        <title>Genome Sequence of Cohnella sp.</title>
        <authorList>
            <person name="Srinivasan S."/>
            <person name="Kim M.K."/>
        </authorList>
    </citation>
    <scope>NUCLEOTIDE SEQUENCE [LARGE SCALE GENOMIC DNA]</scope>
    <source>
        <strain evidence="7 8">18JY8-7</strain>
    </source>
</reference>
<dbReference type="PANTHER" id="PTHR43333">
    <property type="entry name" value="2-HACID_DH_C DOMAIN-CONTAINING PROTEIN"/>
    <property type="match status" value="1"/>
</dbReference>
<evidence type="ECO:0000313" key="8">
    <source>
        <dbReference type="Proteomes" id="UP000269097"/>
    </source>
</evidence>
<dbReference type="GO" id="GO:0016616">
    <property type="term" value="F:oxidoreductase activity, acting on the CH-OH group of donors, NAD or NADP as acceptor"/>
    <property type="evidence" value="ECO:0007669"/>
    <property type="project" value="InterPro"/>
</dbReference>
<evidence type="ECO:0000256" key="4">
    <source>
        <dbReference type="RuleBase" id="RU003719"/>
    </source>
</evidence>
<dbReference type="PANTHER" id="PTHR43333:SF1">
    <property type="entry name" value="D-ISOMER SPECIFIC 2-HYDROXYACID DEHYDROGENASE NAD-BINDING DOMAIN-CONTAINING PROTEIN"/>
    <property type="match status" value="1"/>
</dbReference>
<feature type="domain" description="D-isomer specific 2-hydroxyacid dehydrogenase NAD-binding" evidence="6">
    <location>
        <begin position="105"/>
        <end position="279"/>
    </location>
</feature>
<evidence type="ECO:0000256" key="2">
    <source>
        <dbReference type="ARBA" id="ARBA00023002"/>
    </source>
</evidence>
<dbReference type="KEGG" id="coh:EAV92_21895"/>
<evidence type="ECO:0000259" key="6">
    <source>
        <dbReference type="Pfam" id="PF02826"/>
    </source>
</evidence>
<keyword evidence="8" id="KW-1185">Reference proteome</keyword>
<comment type="similarity">
    <text evidence="1 4">Belongs to the D-isomer specific 2-hydroxyacid dehydrogenase family.</text>
</comment>
<name>A0A3G3K3B6_9BACL</name>
<protein>
    <submittedName>
        <fullName evidence="7">D-2-hydroxyacid dehydrogenase</fullName>
    </submittedName>
</protein>